<proteinExistence type="predicted"/>
<dbReference type="HOGENOM" id="CLU_1605297_0_0_1"/>
<evidence type="ECO:0000313" key="2">
    <source>
        <dbReference type="EnsemblPlants" id="OMERI01G01400.4"/>
    </source>
</evidence>
<reference evidence="2" key="1">
    <citation type="submission" date="2015-04" db="UniProtKB">
        <authorList>
            <consortium name="EnsemblPlants"/>
        </authorList>
    </citation>
    <scope>IDENTIFICATION</scope>
</reference>
<evidence type="ECO:0000313" key="3">
    <source>
        <dbReference type="Proteomes" id="UP000008021"/>
    </source>
</evidence>
<feature type="region of interest" description="Disordered" evidence="1">
    <location>
        <begin position="1"/>
        <end position="41"/>
    </location>
</feature>
<feature type="compositionally biased region" description="Low complexity" evidence="1">
    <location>
        <begin position="11"/>
        <end position="33"/>
    </location>
</feature>
<feature type="region of interest" description="Disordered" evidence="1">
    <location>
        <begin position="54"/>
        <end position="136"/>
    </location>
</feature>
<sequence>MGHRNRGGGSIAIAISQSRSPPPQRSAVEASPSPTSPRPLLPLLRRHLHRSATVYHSRDGRRPGPPAAAALLLPQPRSPPAPCRAAQFHVVDSLSRNHDGAPRRRRGRRAAGPPHAPPSPPPCGEIDPSRSLPRVPPDVWPVGLTHAIAMDIFSPARSAQLDIPIG</sequence>
<feature type="compositionally biased region" description="Pro residues" evidence="1">
    <location>
        <begin position="114"/>
        <end position="123"/>
    </location>
</feature>
<reference evidence="2" key="2">
    <citation type="submission" date="2018-05" db="EMBL/GenBank/DDBJ databases">
        <title>OmerRS3 (Oryza meridionalis Reference Sequence Version 3).</title>
        <authorList>
            <person name="Zhang J."/>
            <person name="Kudrna D."/>
            <person name="Lee S."/>
            <person name="Talag J."/>
            <person name="Welchert J."/>
            <person name="Wing R.A."/>
        </authorList>
    </citation>
    <scope>NUCLEOTIDE SEQUENCE [LARGE SCALE GENOMIC DNA]</scope>
    <source>
        <strain evidence="2">cv. OR44</strain>
    </source>
</reference>
<evidence type="ECO:0000256" key="1">
    <source>
        <dbReference type="SAM" id="MobiDB-lite"/>
    </source>
</evidence>
<dbReference type="Proteomes" id="UP000008021">
    <property type="component" value="Chromosome 1"/>
</dbReference>
<dbReference type="AlphaFoldDB" id="A0A0E0BWH7"/>
<organism evidence="2">
    <name type="scientific">Oryza meridionalis</name>
    <dbReference type="NCBI Taxonomy" id="40149"/>
    <lineage>
        <taxon>Eukaryota</taxon>
        <taxon>Viridiplantae</taxon>
        <taxon>Streptophyta</taxon>
        <taxon>Embryophyta</taxon>
        <taxon>Tracheophyta</taxon>
        <taxon>Spermatophyta</taxon>
        <taxon>Magnoliopsida</taxon>
        <taxon>Liliopsida</taxon>
        <taxon>Poales</taxon>
        <taxon>Poaceae</taxon>
        <taxon>BOP clade</taxon>
        <taxon>Oryzoideae</taxon>
        <taxon>Oryzeae</taxon>
        <taxon>Oryzinae</taxon>
        <taxon>Oryza</taxon>
    </lineage>
</organism>
<accession>A0A0E0BWH7</accession>
<keyword evidence="3" id="KW-1185">Reference proteome</keyword>
<dbReference type="Gramene" id="OMERI01G01400.4">
    <property type="protein sequence ID" value="OMERI01G01400.4"/>
    <property type="gene ID" value="OMERI01G01400"/>
</dbReference>
<dbReference type="EnsemblPlants" id="OMERI01G01400.4">
    <property type="protein sequence ID" value="OMERI01G01400.4"/>
    <property type="gene ID" value="OMERI01G01400"/>
</dbReference>
<name>A0A0E0BWH7_9ORYZ</name>
<protein>
    <submittedName>
        <fullName evidence="2">Uncharacterized protein</fullName>
    </submittedName>
</protein>